<dbReference type="InterPro" id="IPR006058">
    <property type="entry name" value="2Fe2S_fd_BS"/>
</dbReference>
<name>A0A930VRN3_9ACTN</name>
<dbReference type="PANTHER" id="PTHR44379">
    <property type="entry name" value="OXIDOREDUCTASE WITH IRON-SULFUR SUBUNIT"/>
    <property type="match status" value="1"/>
</dbReference>
<comment type="caution">
    <text evidence="7">The sequence shown here is derived from an EMBL/GenBank/DDBJ whole genome shotgun (WGS) entry which is preliminary data.</text>
</comment>
<dbReference type="InterPro" id="IPR036010">
    <property type="entry name" value="2Fe-2S_ferredoxin-like_sf"/>
</dbReference>
<evidence type="ECO:0000256" key="3">
    <source>
        <dbReference type="ARBA" id="ARBA00023002"/>
    </source>
</evidence>
<dbReference type="GO" id="GO:0051537">
    <property type="term" value="F:2 iron, 2 sulfur cluster binding"/>
    <property type="evidence" value="ECO:0007669"/>
    <property type="project" value="UniProtKB-KW"/>
</dbReference>
<dbReference type="InterPro" id="IPR051452">
    <property type="entry name" value="Diverse_Oxidoreductases"/>
</dbReference>
<dbReference type="Pfam" id="PF01799">
    <property type="entry name" value="Fer2_2"/>
    <property type="match status" value="1"/>
</dbReference>
<keyword evidence="2" id="KW-0479">Metal-binding</keyword>
<dbReference type="Gene3D" id="3.10.20.30">
    <property type="match status" value="1"/>
</dbReference>
<feature type="domain" description="2Fe-2S ferredoxin-type" evidence="6">
    <location>
        <begin position="1"/>
        <end position="76"/>
    </location>
</feature>
<dbReference type="PANTHER" id="PTHR44379:SF5">
    <property type="entry name" value="OXIDOREDUCTASE WITH IRON-SULFUR SUBUNIT"/>
    <property type="match status" value="1"/>
</dbReference>
<organism evidence="7 8">
    <name type="scientific">Nocardioides agariphilus</name>
    <dbReference type="NCBI Taxonomy" id="433664"/>
    <lineage>
        <taxon>Bacteria</taxon>
        <taxon>Bacillati</taxon>
        <taxon>Actinomycetota</taxon>
        <taxon>Actinomycetes</taxon>
        <taxon>Propionibacteriales</taxon>
        <taxon>Nocardioidaceae</taxon>
        <taxon>Nocardioides</taxon>
    </lineage>
</organism>
<keyword evidence="5" id="KW-0411">Iron-sulfur</keyword>
<keyword evidence="1" id="KW-0001">2Fe-2S</keyword>
<evidence type="ECO:0000256" key="4">
    <source>
        <dbReference type="ARBA" id="ARBA00023004"/>
    </source>
</evidence>
<gene>
    <name evidence="7" type="ORF">ISU10_22575</name>
</gene>
<dbReference type="CDD" id="cd00207">
    <property type="entry name" value="fer2"/>
    <property type="match status" value="1"/>
</dbReference>
<protein>
    <submittedName>
        <fullName evidence="7">2Fe-2S iron-sulfur cluster binding domain-containing protein</fullName>
    </submittedName>
</protein>
<evidence type="ECO:0000256" key="2">
    <source>
        <dbReference type="ARBA" id="ARBA00022723"/>
    </source>
</evidence>
<dbReference type="InterPro" id="IPR001041">
    <property type="entry name" value="2Fe-2S_ferredoxin-type"/>
</dbReference>
<dbReference type="Proteomes" id="UP000660668">
    <property type="component" value="Unassembled WGS sequence"/>
</dbReference>
<dbReference type="GO" id="GO:0016491">
    <property type="term" value="F:oxidoreductase activity"/>
    <property type="evidence" value="ECO:0007669"/>
    <property type="project" value="UniProtKB-KW"/>
</dbReference>
<reference evidence="7" key="1">
    <citation type="submission" date="2020-11" db="EMBL/GenBank/DDBJ databases">
        <title>Nocardioides cynanchi sp. nov., isolated from soil of rhizosphere of Cynanchum wilfordii.</title>
        <authorList>
            <person name="Lee J.-S."/>
            <person name="Suh M.K."/>
            <person name="Kim J.-S."/>
        </authorList>
    </citation>
    <scope>NUCLEOTIDE SEQUENCE</scope>
    <source>
        <strain evidence="7">KCTC 19276</strain>
    </source>
</reference>
<evidence type="ECO:0000313" key="8">
    <source>
        <dbReference type="Proteomes" id="UP000660668"/>
    </source>
</evidence>
<evidence type="ECO:0000256" key="1">
    <source>
        <dbReference type="ARBA" id="ARBA00022714"/>
    </source>
</evidence>
<dbReference type="InterPro" id="IPR012675">
    <property type="entry name" value="Beta-grasp_dom_sf"/>
</dbReference>
<evidence type="ECO:0000256" key="5">
    <source>
        <dbReference type="ARBA" id="ARBA00023014"/>
    </source>
</evidence>
<dbReference type="Gene3D" id="1.10.150.120">
    <property type="entry name" value="[2Fe-2S]-binding domain"/>
    <property type="match status" value="1"/>
</dbReference>
<keyword evidence="4" id="KW-0408">Iron</keyword>
<dbReference type="GO" id="GO:0046872">
    <property type="term" value="F:metal ion binding"/>
    <property type="evidence" value="ECO:0007669"/>
    <property type="project" value="UniProtKB-KW"/>
</dbReference>
<evidence type="ECO:0000259" key="6">
    <source>
        <dbReference type="PROSITE" id="PS51085"/>
    </source>
</evidence>
<dbReference type="EMBL" id="JADKPO010000066">
    <property type="protein sequence ID" value="MBF4770566.1"/>
    <property type="molecule type" value="Genomic_DNA"/>
</dbReference>
<dbReference type="SUPFAM" id="SSF47741">
    <property type="entry name" value="CO dehydrogenase ISP C-domain like"/>
    <property type="match status" value="1"/>
</dbReference>
<dbReference type="AlphaFoldDB" id="A0A930VRN3"/>
<keyword evidence="8" id="KW-1185">Reference proteome</keyword>
<proteinExistence type="predicted"/>
<dbReference type="PROSITE" id="PS00197">
    <property type="entry name" value="2FE2S_FER_1"/>
    <property type="match status" value="1"/>
</dbReference>
<dbReference type="InterPro" id="IPR002888">
    <property type="entry name" value="2Fe-2S-bd"/>
</dbReference>
<dbReference type="Pfam" id="PF00111">
    <property type="entry name" value="Fer2"/>
    <property type="match status" value="1"/>
</dbReference>
<sequence length="149" mass="15449">MKVSFRLNGGQVDVDVRSDALLVDLLRGLGLTGTKETCGVGSCGVCTVLVGSDPVSSCLYLAGCADSADVWTVEGLTDLEPALVDAFVQHEGMQCGMCTPGAEVAAYALRGQMPSAETDEVRTFMSGNLCRCTGYASILAAVKAYLDAP</sequence>
<evidence type="ECO:0000313" key="7">
    <source>
        <dbReference type="EMBL" id="MBF4770566.1"/>
    </source>
</evidence>
<keyword evidence="3" id="KW-0560">Oxidoreductase</keyword>
<dbReference type="PROSITE" id="PS51085">
    <property type="entry name" value="2FE2S_FER_2"/>
    <property type="match status" value="1"/>
</dbReference>
<dbReference type="RefSeq" id="WP_194698710.1">
    <property type="nucleotide sequence ID" value="NZ_JADKPO010000066.1"/>
</dbReference>
<dbReference type="SUPFAM" id="SSF54292">
    <property type="entry name" value="2Fe-2S ferredoxin-like"/>
    <property type="match status" value="1"/>
</dbReference>
<accession>A0A930VRN3</accession>
<dbReference type="InterPro" id="IPR036884">
    <property type="entry name" value="2Fe-2S-bd_dom_sf"/>
</dbReference>